<organism evidence="2 3">
    <name type="scientific">Crenothrix polyspora</name>
    <dbReference type="NCBI Taxonomy" id="360316"/>
    <lineage>
        <taxon>Bacteria</taxon>
        <taxon>Pseudomonadati</taxon>
        <taxon>Pseudomonadota</taxon>
        <taxon>Gammaproteobacteria</taxon>
        <taxon>Methylococcales</taxon>
        <taxon>Crenotrichaceae</taxon>
        <taxon>Crenothrix</taxon>
    </lineage>
</organism>
<evidence type="ECO:0000256" key="1">
    <source>
        <dbReference type="SAM" id="MobiDB-lite"/>
    </source>
</evidence>
<keyword evidence="3" id="KW-1185">Reference proteome</keyword>
<dbReference type="AlphaFoldDB" id="A0A1R4H8S3"/>
<protein>
    <submittedName>
        <fullName evidence="2">Uncharacterized protein</fullName>
    </submittedName>
</protein>
<proteinExistence type="predicted"/>
<name>A0A1R4H8S3_9GAMM</name>
<reference evidence="3" key="1">
    <citation type="submission" date="2017-02" db="EMBL/GenBank/DDBJ databases">
        <authorList>
            <person name="Daims H."/>
        </authorList>
    </citation>
    <scope>NUCLEOTIDE SEQUENCE [LARGE SCALE GENOMIC DNA]</scope>
</reference>
<evidence type="ECO:0000313" key="2">
    <source>
        <dbReference type="EMBL" id="SJM92576.1"/>
    </source>
</evidence>
<dbReference type="EMBL" id="FUKJ01000198">
    <property type="protein sequence ID" value="SJM92576.1"/>
    <property type="molecule type" value="Genomic_DNA"/>
</dbReference>
<dbReference type="Proteomes" id="UP000195442">
    <property type="component" value="Unassembled WGS sequence"/>
</dbReference>
<gene>
    <name evidence="2" type="ORF">CRENPOLYSF2_2770011</name>
</gene>
<accession>A0A1R4H8S3</accession>
<feature type="region of interest" description="Disordered" evidence="1">
    <location>
        <begin position="1"/>
        <end position="22"/>
    </location>
</feature>
<evidence type="ECO:0000313" key="3">
    <source>
        <dbReference type="Proteomes" id="UP000195442"/>
    </source>
</evidence>
<sequence length="22" mass="2603">MNIEYKANPDPKQVETLKQRAE</sequence>
<feature type="compositionally biased region" description="Basic and acidic residues" evidence="1">
    <location>
        <begin position="7"/>
        <end position="22"/>
    </location>
</feature>